<proteinExistence type="predicted"/>
<comment type="caution">
    <text evidence="2">The sequence shown here is derived from an EMBL/GenBank/DDBJ whole genome shotgun (WGS) entry which is preliminary data.</text>
</comment>
<dbReference type="AlphaFoldDB" id="A0A0R3NE53"/>
<reference evidence="2 3" key="1">
    <citation type="submission" date="2014-03" db="EMBL/GenBank/DDBJ databases">
        <title>Bradyrhizobium valentinum sp. nov., isolated from effective nodules of Lupinus mariae-josephae, a lupine endemic of basic-lime soils in Eastern Spain.</title>
        <authorList>
            <person name="Duran D."/>
            <person name="Rey L."/>
            <person name="Navarro A."/>
            <person name="Busquets A."/>
            <person name="Imperial J."/>
            <person name="Ruiz-Argueso T."/>
        </authorList>
    </citation>
    <scope>NUCLEOTIDE SEQUENCE [LARGE SCALE GENOMIC DNA]</scope>
    <source>
        <strain evidence="2 3">CCBAU 23086</strain>
    </source>
</reference>
<evidence type="ECO:0000313" key="2">
    <source>
        <dbReference type="EMBL" id="KRR27862.1"/>
    </source>
</evidence>
<evidence type="ECO:0008006" key="4">
    <source>
        <dbReference type="Google" id="ProtNLM"/>
    </source>
</evidence>
<feature type="transmembrane region" description="Helical" evidence="1">
    <location>
        <begin position="51"/>
        <end position="72"/>
    </location>
</feature>
<keyword evidence="1" id="KW-1133">Transmembrane helix</keyword>
<keyword evidence="1" id="KW-0812">Transmembrane</keyword>
<keyword evidence="1" id="KW-0472">Membrane</keyword>
<accession>A0A0R3NE53</accession>
<sequence length="204" mass="21118">MTSLAQMVQLRLAGMSGSPRQFVSSQLAAMLGRAELPGRSELVALRPAKRVLIIGFAALIGLAAVATFSAVISLELSTVTAPTWLGGRGSAVKAAGARASAGGFENILQRPLFSRNRQVLVAAEPASAPPPMAAALDSGITLKGVFMSDGVAKAFLMSSQNPVGVWVQVNEQIDGWRVAAVTPEQVVLEGQGEKLTVPLNASGR</sequence>
<organism evidence="2 3">
    <name type="scientific">Bradyrhizobium lablabi</name>
    <dbReference type="NCBI Taxonomy" id="722472"/>
    <lineage>
        <taxon>Bacteria</taxon>
        <taxon>Pseudomonadati</taxon>
        <taxon>Pseudomonadota</taxon>
        <taxon>Alphaproteobacteria</taxon>
        <taxon>Hyphomicrobiales</taxon>
        <taxon>Nitrobacteraceae</taxon>
        <taxon>Bradyrhizobium</taxon>
    </lineage>
</organism>
<gene>
    <name evidence="2" type="ORF">CQ14_08455</name>
</gene>
<dbReference type="EMBL" id="LLYB01000034">
    <property type="protein sequence ID" value="KRR27862.1"/>
    <property type="molecule type" value="Genomic_DNA"/>
</dbReference>
<evidence type="ECO:0000256" key="1">
    <source>
        <dbReference type="SAM" id="Phobius"/>
    </source>
</evidence>
<name>A0A0R3NE53_9BRAD</name>
<protein>
    <recommendedName>
        <fullName evidence="4">General secretion pathway protein GspN</fullName>
    </recommendedName>
</protein>
<dbReference type="Proteomes" id="UP000051660">
    <property type="component" value="Unassembled WGS sequence"/>
</dbReference>
<evidence type="ECO:0000313" key="3">
    <source>
        <dbReference type="Proteomes" id="UP000051660"/>
    </source>
</evidence>